<dbReference type="Proteomes" id="UP000094801">
    <property type="component" value="Unassembled WGS sequence"/>
</dbReference>
<gene>
    <name evidence="1" type="ORF">CANARDRAFT_27272</name>
</gene>
<reference evidence="2" key="1">
    <citation type="submission" date="2016-04" db="EMBL/GenBank/DDBJ databases">
        <title>Comparative genomics of biotechnologically important yeasts.</title>
        <authorList>
            <consortium name="DOE Joint Genome Institute"/>
            <person name="Riley R."/>
            <person name="Haridas S."/>
            <person name="Wolfe K.H."/>
            <person name="Lopes M.R."/>
            <person name="Hittinger C.T."/>
            <person name="Goker M."/>
            <person name="Salamov A."/>
            <person name="Wisecaver J."/>
            <person name="Long T.M."/>
            <person name="Aerts A.L."/>
            <person name="Barry K."/>
            <person name="Choi C."/>
            <person name="Clum A."/>
            <person name="Coughlan A.Y."/>
            <person name="Deshpande S."/>
            <person name="Douglass A.P."/>
            <person name="Hanson S.J."/>
            <person name="Klenk H.-P."/>
            <person name="Labutti K."/>
            <person name="Lapidus A."/>
            <person name="Lindquist E."/>
            <person name="Lipzen A."/>
            <person name="Meier-Kolthoff J.P."/>
            <person name="Ohm R.A."/>
            <person name="Otillar R.P."/>
            <person name="Pangilinan J."/>
            <person name="Peng Y."/>
            <person name="Rokas A."/>
            <person name="Rosa C.A."/>
            <person name="Scheuner C."/>
            <person name="Sibirny A.A."/>
            <person name="Slot J.C."/>
            <person name="Stielow J.B."/>
            <person name="Sun H."/>
            <person name="Kurtzman C.P."/>
            <person name="Blackwell M."/>
            <person name="Grigoriev I.V."/>
            <person name="Jeffries T.W."/>
        </authorList>
    </citation>
    <scope>NUCLEOTIDE SEQUENCE [LARGE SCALE GENOMIC DNA]</scope>
    <source>
        <strain evidence="2">NRRL YB-2248</strain>
    </source>
</reference>
<dbReference type="AlphaFoldDB" id="A0A1E4T5H4"/>
<dbReference type="EMBL" id="KV453849">
    <property type="protein sequence ID" value="ODV86918.1"/>
    <property type="molecule type" value="Genomic_DNA"/>
</dbReference>
<evidence type="ECO:0000313" key="1">
    <source>
        <dbReference type="EMBL" id="ODV86918.1"/>
    </source>
</evidence>
<sequence>MRPIPDNKLFGQTLFYYAQRASAARLSHDNRTWMMYEDHGRMDRNLRAILSILHVYMPISIYVVSSIDPKCCKNIHRSYGD</sequence>
<organism evidence="1 2">
    <name type="scientific">[Candida] arabinofermentans NRRL YB-2248</name>
    <dbReference type="NCBI Taxonomy" id="983967"/>
    <lineage>
        <taxon>Eukaryota</taxon>
        <taxon>Fungi</taxon>
        <taxon>Dikarya</taxon>
        <taxon>Ascomycota</taxon>
        <taxon>Saccharomycotina</taxon>
        <taxon>Pichiomycetes</taxon>
        <taxon>Pichiales</taxon>
        <taxon>Pichiaceae</taxon>
        <taxon>Ogataea</taxon>
        <taxon>Ogataea/Candida clade</taxon>
    </lineage>
</organism>
<name>A0A1E4T5H4_9ASCO</name>
<protein>
    <submittedName>
        <fullName evidence="1">Uncharacterized protein</fullName>
    </submittedName>
</protein>
<evidence type="ECO:0000313" key="2">
    <source>
        <dbReference type="Proteomes" id="UP000094801"/>
    </source>
</evidence>
<keyword evidence="2" id="KW-1185">Reference proteome</keyword>
<accession>A0A1E4T5H4</accession>
<proteinExistence type="predicted"/>